<dbReference type="InterPro" id="IPR009057">
    <property type="entry name" value="Homeodomain-like_sf"/>
</dbReference>
<evidence type="ECO:0000313" key="6">
    <source>
        <dbReference type="Proteomes" id="UP000635245"/>
    </source>
</evidence>
<sequence>MHETPERVWSVESVASEIAMSRPAFAHRFKSVVGTTPPAYLSGIRLDRAARFLRDPDDSEFTFSRERGIAPGRYRRTSIAVSSSR</sequence>
<evidence type="ECO:0000313" key="5">
    <source>
        <dbReference type="EMBL" id="MBK1785482.1"/>
    </source>
</evidence>
<keyword evidence="6" id="KW-1185">Reference proteome</keyword>
<dbReference type="SMART" id="SM00342">
    <property type="entry name" value="HTH_ARAC"/>
    <property type="match status" value="1"/>
</dbReference>
<proteinExistence type="predicted"/>
<dbReference type="GO" id="GO:0043565">
    <property type="term" value="F:sequence-specific DNA binding"/>
    <property type="evidence" value="ECO:0007669"/>
    <property type="project" value="InterPro"/>
</dbReference>
<dbReference type="InterPro" id="IPR018060">
    <property type="entry name" value="HTH_AraC"/>
</dbReference>
<protein>
    <submittedName>
        <fullName evidence="5">Helix-turn-helix transcriptional regulator</fullName>
    </submittedName>
</protein>
<evidence type="ECO:0000259" key="4">
    <source>
        <dbReference type="PROSITE" id="PS01124"/>
    </source>
</evidence>
<reference evidence="5" key="1">
    <citation type="submission" date="2020-12" db="EMBL/GenBank/DDBJ databases">
        <title>Prauserella sp. ASG 168, a novel actinomycete isolated from cave rock.</title>
        <authorList>
            <person name="Suriyachadkun C."/>
        </authorList>
    </citation>
    <scope>NUCLEOTIDE SEQUENCE</scope>
    <source>
        <strain evidence="5">ASG 168</strain>
    </source>
</reference>
<organism evidence="5 6">
    <name type="scientific">Prauserella cavernicola</name>
    <dbReference type="NCBI Taxonomy" id="2800127"/>
    <lineage>
        <taxon>Bacteria</taxon>
        <taxon>Bacillati</taxon>
        <taxon>Actinomycetota</taxon>
        <taxon>Actinomycetes</taxon>
        <taxon>Pseudonocardiales</taxon>
        <taxon>Pseudonocardiaceae</taxon>
        <taxon>Prauserella</taxon>
    </lineage>
</organism>
<dbReference type="Gene3D" id="1.10.10.60">
    <property type="entry name" value="Homeodomain-like"/>
    <property type="match status" value="1"/>
</dbReference>
<evidence type="ECO:0000256" key="1">
    <source>
        <dbReference type="ARBA" id="ARBA00023015"/>
    </source>
</evidence>
<feature type="domain" description="HTH araC/xylS-type" evidence="4">
    <location>
        <begin position="1"/>
        <end position="69"/>
    </location>
</feature>
<accession>A0A934QNU7</accession>
<evidence type="ECO:0000256" key="2">
    <source>
        <dbReference type="ARBA" id="ARBA00023125"/>
    </source>
</evidence>
<dbReference type="PANTHER" id="PTHR46796:SF13">
    <property type="entry name" value="HTH-TYPE TRANSCRIPTIONAL ACTIVATOR RHAS"/>
    <property type="match status" value="1"/>
</dbReference>
<keyword evidence="2" id="KW-0238">DNA-binding</keyword>
<dbReference type="PANTHER" id="PTHR46796">
    <property type="entry name" value="HTH-TYPE TRANSCRIPTIONAL ACTIVATOR RHAS-RELATED"/>
    <property type="match status" value="1"/>
</dbReference>
<dbReference type="PROSITE" id="PS01124">
    <property type="entry name" value="HTH_ARAC_FAMILY_2"/>
    <property type="match status" value="1"/>
</dbReference>
<dbReference type="SUPFAM" id="SSF46689">
    <property type="entry name" value="Homeodomain-like"/>
    <property type="match status" value="1"/>
</dbReference>
<evidence type="ECO:0000256" key="3">
    <source>
        <dbReference type="ARBA" id="ARBA00023163"/>
    </source>
</evidence>
<dbReference type="EMBL" id="JAENJH010000003">
    <property type="protein sequence ID" value="MBK1785482.1"/>
    <property type="molecule type" value="Genomic_DNA"/>
</dbReference>
<dbReference type="RefSeq" id="WP_200318532.1">
    <property type="nucleotide sequence ID" value="NZ_JAENJH010000003.1"/>
</dbReference>
<keyword evidence="3" id="KW-0804">Transcription</keyword>
<dbReference type="InterPro" id="IPR050204">
    <property type="entry name" value="AraC_XylS_family_regulators"/>
</dbReference>
<gene>
    <name evidence="5" type="ORF">JHE00_14200</name>
</gene>
<dbReference type="GO" id="GO:0003700">
    <property type="term" value="F:DNA-binding transcription factor activity"/>
    <property type="evidence" value="ECO:0007669"/>
    <property type="project" value="InterPro"/>
</dbReference>
<dbReference type="AlphaFoldDB" id="A0A934QNU7"/>
<name>A0A934QNU7_9PSEU</name>
<dbReference type="Proteomes" id="UP000635245">
    <property type="component" value="Unassembled WGS sequence"/>
</dbReference>
<keyword evidence="1" id="KW-0805">Transcription regulation</keyword>
<comment type="caution">
    <text evidence="5">The sequence shown here is derived from an EMBL/GenBank/DDBJ whole genome shotgun (WGS) entry which is preliminary data.</text>
</comment>